<dbReference type="InterPro" id="IPR027417">
    <property type="entry name" value="P-loop_NTPase"/>
</dbReference>
<dbReference type="FunFam" id="3.40.50.300:FF:002053">
    <property type="entry name" value="ABC transporter ATP-binding protein"/>
    <property type="match status" value="1"/>
</dbReference>
<dbReference type="SMART" id="SM00382">
    <property type="entry name" value="AAA"/>
    <property type="match status" value="2"/>
</dbReference>
<keyword evidence="9" id="KW-1185">Reference proteome</keyword>
<dbReference type="InterPro" id="IPR032781">
    <property type="entry name" value="ABC_tran_Xtn"/>
</dbReference>
<dbReference type="GO" id="GO:0016887">
    <property type="term" value="F:ATP hydrolysis activity"/>
    <property type="evidence" value="ECO:0007669"/>
    <property type="project" value="InterPro"/>
</dbReference>
<dbReference type="SUPFAM" id="SSF52540">
    <property type="entry name" value="P-loop containing nucleoside triphosphate hydrolases"/>
    <property type="match status" value="2"/>
</dbReference>
<dbReference type="Gene3D" id="3.40.50.300">
    <property type="entry name" value="P-loop containing nucleotide triphosphate hydrolases"/>
    <property type="match status" value="2"/>
</dbReference>
<dbReference type="AlphaFoldDB" id="A0A7G1Q8F0"/>
<reference evidence="8 9" key="1">
    <citation type="submission" date="2020-03" db="EMBL/GenBank/DDBJ databases">
        <authorList>
            <person name="Picone N."/>
        </authorList>
    </citation>
    <scope>NUCLEOTIDE SEQUENCE [LARGE SCALE GENOMIC DNA]</scope>
    <source>
        <strain evidence="8">NSCAC1</strain>
    </source>
</reference>
<evidence type="ECO:0000256" key="2">
    <source>
        <dbReference type="ARBA" id="ARBA00022741"/>
    </source>
</evidence>
<dbReference type="GO" id="GO:0005524">
    <property type="term" value="F:ATP binding"/>
    <property type="evidence" value="ECO:0007669"/>
    <property type="project" value="UniProtKB-KW"/>
</dbReference>
<dbReference type="Proteomes" id="UP000516072">
    <property type="component" value="Chromosome"/>
</dbReference>
<dbReference type="PANTHER" id="PTHR19211:SF14">
    <property type="entry name" value="ATP-BINDING CASSETTE SUB-FAMILY F MEMBER 1"/>
    <property type="match status" value="1"/>
</dbReference>
<dbReference type="PROSITE" id="PS00211">
    <property type="entry name" value="ABC_TRANSPORTER_1"/>
    <property type="match status" value="2"/>
</dbReference>
<evidence type="ECO:0000313" key="8">
    <source>
        <dbReference type="EMBL" id="CAB1275024.1"/>
    </source>
</evidence>
<name>A0A7G1Q8F0_9GAMM</name>
<protein>
    <recommendedName>
        <fullName evidence="5">Probable ATP-binding protein YheS</fullName>
    </recommendedName>
</protein>
<evidence type="ECO:0000313" key="9">
    <source>
        <dbReference type="Proteomes" id="UP000516072"/>
    </source>
</evidence>
<dbReference type="CDD" id="cd03221">
    <property type="entry name" value="ABCF_EF-3"/>
    <property type="match status" value="2"/>
</dbReference>
<dbReference type="KEGG" id="ntg:NSCAC_0461"/>
<feature type="coiled-coil region" evidence="6">
    <location>
        <begin position="589"/>
        <end position="666"/>
    </location>
</feature>
<sequence length="667" mass="75557">MILSFFADGGILTHYINKASIHHINKASIHPNFIFMLQLQNIALRQGQKLLFEQVNLTIHPGQKVGLIGANGCGKSSLFSLILGHLQSDQGALTYPPQWVLAHVAQETPQVATPALEYVLEGDQELQDLQQKLLEAEKNNDGKAQGHLHGQIESIGGYTATARAAKLMHGLGFTPDQESQLVSHFSGGWRMRLNLAQALMCRSDLLLLDEPTNHLDLDAVIWLEGWLKDYSGTLLLISHDRELLDHSITHIAHIEQNTINYYQGNYESFETQRNAQLMQQQANYEKQQKNIAHIQSFVDRFRAKATKARQAQSRIKALERMAQLAPIYSHSPFTFTFYSPEKLPTPLLNSRQIVIGYDQKEILAQVNFNLIPGDRIGLLGPNGAGKSTLIKLLAGVLASKTGTLTQAQDLKIGYFAQHQLEQLYFQQSPLQHLKKLDSNLSEKEGRNFLGGFNFQGDQALQPIQSFSGGEKARLALALIVYQRPNLLLLDEPTNHLDLEMQQALINALQEFEGAMVIVSHNRYLLRSTTDRLWLVSAHRVCPFDGNLEDYQDWLNRKSVDSNGNESKSNVSLINRKDQRREEAHQRITLQPLQKKLKALELSLEKLMKEQEELNQILADPNIYQDSEQKEYLKGLLITQAQLNEKHSELEDDWLEVSEEIEKIKNKL</sequence>
<evidence type="ECO:0000256" key="6">
    <source>
        <dbReference type="SAM" id="Coils"/>
    </source>
</evidence>
<evidence type="ECO:0000256" key="1">
    <source>
        <dbReference type="ARBA" id="ARBA00022737"/>
    </source>
</evidence>
<proteinExistence type="inferred from homology"/>
<dbReference type="Pfam" id="PF12848">
    <property type="entry name" value="ABC_tran_Xtn"/>
    <property type="match status" value="1"/>
</dbReference>
<dbReference type="PROSITE" id="PS50893">
    <property type="entry name" value="ABC_TRANSPORTER_2"/>
    <property type="match status" value="2"/>
</dbReference>
<evidence type="ECO:0000259" key="7">
    <source>
        <dbReference type="PROSITE" id="PS50893"/>
    </source>
</evidence>
<dbReference type="InterPro" id="IPR003439">
    <property type="entry name" value="ABC_transporter-like_ATP-bd"/>
</dbReference>
<accession>A0A7G1Q8F0</accession>
<evidence type="ECO:0000256" key="4">
    <source>
        <dbReference type="ARBA" id="ARBA00061571"/>
    </source>
</evidence>
<keyword evidence="1" id="KW-0677">Repeat</keyword>
<gene>
    <name evidence="8" type="primary">yheS</name>
    <name evidence="8" type="ORF">NSCAC_0461</name>
</gene>
<dbReference type="EMBL" id="LR778175">
    <property type="protein sequence ID" value="CAB1275024.1"/>
    <property type="molecule type" value="Genomic_DNA"/>
</dbReference>
<feature type="coiled-coil region" evidence="6">
    <location>
        <begin position="119"/>
        <end position="146"/>
    </location>
</feature>
<comment type="similarity">
    <text evidence="4">Belongs to the ABC transporter superfamily. ABCF family. YheS subfamily.</text>
</comment>
<feature type="domain" description="ABC transporter" evidence="7">
    <location>
        <begin position="37"/>
        <end position="281"/>
    </location>
</feature>
<dbReference type="InterPro" id="IPR050611">
    <property type="entry name" value="ABCF"/>
</dbReference>
<keyword evidence="2" id="KW-0547">Nucleotide-binding</keyword>
<dbReference type="PANTHER" id="PTHR19211">
    <property type="entry name" value="ATP-BINDING TRANSPORT PROTEIN-RELATED"/>
    <property type="match status" value="1"/>
</dbReference>
<feature type="domain" description="ABC transporter" evidence="7">
    <location>
        <begin position="348"/>
        <end position="562"/>
    </location>
</feature>
<keyword evidence="6" id="KW-0175">Coiled coil</keyword>
<keyword evidence="3 8" id="KW-0067">ATP-binding</keyword>
<organism evidence="8 9">
    <name type="scientific">Candidatus Nitrosacidococcus tergens</name>
    <dbReference type="NCBI Taxonomy" id="553981"/>
    <lineage>
        <taxon>Bacteria</taxon>
        <taxon>Pseudomonadati</taxon>
        <taxon>Pseudomonadota</taxon>
        <taxon>Gammaproteobacteria</taxon>
        <taxon>Chromatiales</taxon>
        <taxon>Chromatiaceae</taxon>
        <taxon>Candidatus Nitrosacidococcus</taxon>
    </lineage>
</organism>
<dbReference type="InterPro" id="IPR003593">
    <property type="entry name" value="AAA+_ATPase"/>
</dbReference>
<dbReference type="Pfam" id="PF00005">
    <property type="entry name" value="ABC_tran"/>
    <property type="match status" value="2"/>
</dbReference>
<dbReference type="FunFam" id="3.40.50.300:FF:000011">
    <property type="entry name" value="Putative ABC transporter ATP-binding component"/>
    <property type="match status" value="1"/>
</dbReference>
<evidence type="ECO:0000256" key="5">
    <source>
        <dbReference type="ARBA" id="ARBA00069073"/>
    </source>
</evidence>
<dbReference type="InterPro" id="IPR017871">
    <property type="entry name" value="ABC_transporter-like_CS"/>
</dbReference>
<evidence type="ECO:0000256" key="3">
    <source>
        <dbReference type="ARBA" id="ARBA00022840"/>
    </source>
</evidence>